<dbReference type="PROSITE" id="PS00678">
    <property type="entry name" value="WD_REPEATS_1"/>
    <property type="match status" value="2"/>
</dbReference>
<dbReference type="InterPro" id="IPR020472">
    <property type="entry name" value="WD40_PAC1"/>
</dbReference>
<evidence type="ECO:0000256" key="3">
    <source>
        <dbReference type="ARBA" id="ARBA00060126"/>
    </source>
</evidence>
<evidence type="ECO:0000256" key="4">
    <source>
        <dbReference type="HAMAP-Rule" id="MF_03037"/>
    </source>
</evidence>
<dbReference type="InterPro" id="IPR036322">
    <property type="entry name" value="WD40_repeat_dom_sf"/>
</dbReference>
<dbReference type="PANTHER" id="PTHR19920">
    <property type="entry name" value="WD40 PROTEIN CIAO1"/>
    <property type="match status" value="1"/>
</dbReference>
<feature type="repeat" description="WD" evidence="5">
    <location>
        <begin position="144"/>
        <end position="176"/>
    </location>
</feature>
<dbReference type="PROSITE" id="PS50082">
    <property type="entry name" value="WD_REPEATS_2"/>
    <property type="match status" value="7"/>
</dbReference>
<dbReference type="FunFam" id="2.130.10.10:FF:000136">
    <property type="entry name" value="Probable cytosolic iron-sulfur protein assembly protein CIAO1"/>
    <property type="match status" value="1"/>
</dbReference>
<feature type="repeat" description="WD" evidence="5">
    <location>
        <begin position="55"/>
        <end position="87"/>
    </location>
</feature>
<keyword evidence="1 5" id="KW-0853">WD repeat</keyword>
<evidence type="ECO:0000256" key="1">
    <source>
        <dbReference type="ARBA" id="ARBA00022574"/>
    </source>
</evidence>
<evidence type="ECO:0000313" key="6">
    <source>
        <dbReference type="EMBL" id="KAG8192671.1"/>
    </source>
</evidence>
<gene>
    <name evidence="4" type="primary">Ciao1</name>
    <name evidence="6" type="ORF">JTE90_009699</name>
</gene>
<reference evidence="6 7" key="1">
    <citation type="journal article" date="2022" name="Nat. Ecol. Evol.">
        <title>A masculinizing supergene underlies an exaggerated male reproductive morph in a spider.</title>
        <authorList>
            <person name="Hendrickx F."/>
            <person name="De Corte Z."/>
            <person name="Sonet G."/>
            <person name="Van Belleghem S.M."/>
            <person name="Kostlbacher S."/>
            <person name="Vangestel C."/>
        </authorList>
    </citation>
    <scope>NUCLEOTIDE SEQUENCE [LARGE SCALE GENOMIC DNA]</scope>
    <source>
        <strain evidence="6">W744_W776</strain>
    </source>
</reference>
<dbReference type="GO" id="GO:0097361">
    <property type="term" value="C:cytosolic [4Fe-4S] assembly targeting complex"/>
    <property type="evidence" value="ECO:0007669"/>
    <property type="project" value="InterPro"/>
</dbReference>
<comment type="function">
    <text evidence="4">Essential component of the cytosolic iron-sulfur (Fe/S) protein assembly machinery. Required for the maturation of extramitochondrial Fe/S proteins.</text>
</comment>
<dbReference type="PRINTS" id="PR00320">
    <property type="entry name" value="GPROTEINBRPT"/>
</dbReference>
<evidence type="ECO:0000313" key="7">
    <source>
        <dbReference type="Proteomes" id="UP000827092"/>
    </source>
</evidence>
<dbReference type="Proteomes" id="UP000827092">
    <property type="component" value="Unassembled WGS sequence"/>
</dbReference>
<evidence type="ECO:0000256" key="2">
    <source>
        <dbReference type="ARBA" id="ARBA00022737"/>
    </source>
</evidence>
<dbReference type="InterPro" id="IPR001680">
    <property type="entry name" value="WD40_rpt"/>
</dbReference>
<sequence length="337" mass="37456">MSFRKVADLTGHKERVWCVAWNPTGTLLASCGGDKTIRIWGRTGENSWDSLAILTDAHHRTIRSVAWSPCGSFLASASFDGTTCVWDKRGGQFECVATLEGHENEVKSVAWSPSGQFLATCSRDKSVWVWEVEEDNEYECASVLNSHSQDVKSVLWHPLKDILISTSYDDTVRFYKEESDDWVVFNTLQSHESTVWGAAFNSVGDKLATCSDDKSVKIWREYLPGNPEGVPTVDNDPAWKCVCTLSGQHERAVFDVSWCPNLDVIVTGSGDNCVRVFREMPDSDPHSPTYELIATEKDGHEQDVNSVDWNPKVPGLLASASDDGSVKLWEVSVTKNV</sequence>
<dbReference type="Pfam" id="PF00400">
    <property type="entry name" value="WD40"/>
    <property type="match status" value="7"/>
</dbReference>
<organism evidence="6 7">
    <name type="scientific">Oedothorax gibbosus</name>
    <dbReference type="NCBI Taxonomy" id="931172"/>
    <lineage>
        <taxon>Eukaryota</taxon>
        <taxon>Metazoa</taxon>
        <taxon>Ecdysozoa</taxon>
        <taxon>Arthropoda</taxon>
        <taxon>Chelicerata</taxon>
        <taxon>Arachnida</taxon>
        <taxon>Araneae</taxon>
        <taxon>Araneomorphae</taxon>
        <taxon>Entelegynae</taxon>
        <taxon>Araneoidea</taxon>
        <taxon>Linyphiidae</taxon>
        <taxon>Erigoninae</taxon>
        <taxon>Oedothorax</taxon>
    </lineage>
</organism>
<dbReference type="CDD" id="cd00200">
    <property type="entry name" value="WD40"/>
    <property type="match status" value="1"/>
</dbReference>
<proteinExistence type="inferred from homology"/>
<feature type="repeat" description="WD" evidence="5">
    <location>
        <begin position="99"/>
        <end position="140"/>
    </location>
</feature>
<dbReference type="SUPFAM" id="SSF50978">
    <property type="entry name" value="WD40 repeat-like"/>
    <property type="match status" value="1"/>
</dbReference>
<keyword evidence="7" id="KW-1185">Reference proteome</keyword>
<dbReference type="Gene3D" id="2.130.10.10">
    <property type="entry name" value="YVTN repeat-like/Quinoprotein amine dehydrogenase"/>
    <property type="match status" value="1"/>
</dbReference>
<protein>
    <recommendedName>
        <fullName evidence="4">Probable cytosolic iron-sulfur protein assembly protein Ciao1</fullName>
    </recommendedName>
</protein>
<evidence type="ECO:0000256" key="5">
    <source>
        <dbReference type="PROSITE-ProRule" id="PRU00221"/>
    </source>
</evidence>
<feature type="repeat" description="WD" evidence="5">
    <location>
        <begin position="297"/>
        <end position="337"/>
    </location>
</feature>
<feature type="repeat" description="WD" evidence="5">
    <location>
        <begin position="188"/>
        <end position="219"/>
    </location>
</feature>
<dbReference type="AlphaFoldDB" id="A0AAV6VAJ6"/>
<accession>A0AAV6VAJ6</accession>
<dbReference type="EMBL" id="JAFNEN010000136">
    <property type="protein sequence ID" value="KAG8192671.1"/>
    <property type="molecule type" value="Genomic_DNA"/>
</dbReference>
<dbReference type="InterPro" id="IPR019775">
    <property type="entry name" value="WD40_repeat_CS"/>
</dbReference>
<comment type="caution">
    <text evidence="6">The sequence shown here is derived from an EMBL/GenBank/DDBJ whole genome shotgun (WGS) entry which is preliminary data.</text>
</comment>
<dbReference type="PROSITE" id="PS50294">
    <property type="entry name" value="WD_REPEATS_REGION"/>
    <property type="match status" value="6"/>
</dbReference>
<dbReference type="SMART" id="SM00320">
    <property type="entry name" value="WD40"/>
    <property type="match status" value="7"/>
</dbReference>
<comment type="function">
    <text evidence="3">Key component of the cytosolic iron-sulfur protein assembly (CIA) complex, a multiprotein complex that mediates the incorporation of iron-sulfur cluster into extramitochondrial Fe/S proteins. As a CIA complex component, interacts specifically with CIAO2A or CIAO2B and MMS19 to assist different branches of iron-sulfur protein assembly, depending of its interactors. The complex CIAO1:CIAO2B:MMS19 binds to and facilitates the assembly of most cytosolic-nuclear Fe/S proteins. CIAO1:CIAO2A specifically matures ACO1 and stabilizes IREB2. Seems to specifically modulate the transactivation activity of WT1. As part of the mitotic spindle-associated MMXD complex it may play a role in chromosome segregation.</text>
</comment>
<dbReference type="GO" id="GO:0016226">
    <property type="term" value="P:iron-sulfur cluster assembly"/>
    <property type="evidence" value="ECO:0007669"/>
    <property type="project" value="UniProtKB-UniRule"/>
</dbReference>
<feature type="repeat" description="WD" evidence="5">
    <location>
        <begin position="9"/>
        <end position="40"/>
    </location>
</feature>
<dbReference type="PANTHER" id="PTHR19920:SF0">
    <property type="entry name" value="CYTOSOLIC IRON-SULFUR PROTEIN ASSEMBLY PROTEIN CIAO1-RELATED"/>
    <property type="match status" value="1"/>
</dbReference>
<dbReference type="HAMAP" id="MF_03037">
    <property type="entry name" value="ciao1"/>
    <property type="match status" value="1"/>
</dbReference>
<keyword evidence="2" id="KW-0677">Repeat</keyword>
<dbReference type="InterPro" id="IPR028608">
    <property type="entry name" value="CIAO1/Cia1"/>
</dbReference>
<name>A0AAV6VAJ6_9ARAC</name>
<feature type="repeat" description="WD" evidence="5">
    <location>
        <begin position="246"/>
        <end position="277"/>
    </location>
</feature>
<dbReference type="PROSITE" id="PS51257">
    <property type="entry name" value="PROKAR_LIPOPROTEIN"/>
    <property type="match status" value="1"/>
</dbReference>
<dbReference type="InterPro" id="IPR015943">
    <property type="entry name" value="WD40/YVTN_repeat-like_dom_sf"/>
</dbReference>
<comment type="similarity">
    <text evidence="4">Belongs to the WD repeat CIA1 family.</text>
</comment>